<protein>
    <submittedName>
        <fullName evidence="2">Uncharacterized protein</fullName>
    </submittedName>
</protein>
<comment type="caution">
    <text evidence="2">The sequence shown here is derived from an EMBL/GenBank/DDBJ whole genome shotgun (WGS) entry which is preliminary data.</text>
</comment>
<accession>A0A9W6GR97</accession>
<name>A0A9W6GR97_9HYPH</name>
<reference evidence="2" key="1">
    <citation type="journal article" date="2023" name="Int. J. Syst. Evol. Microbiol.">
        <title>Methylocystis iwaonis sp. nov., a type II methane-oxidizing bacterium from surface soil of a rice paddy field in Japan, and emended description of the genus Methylocystis (ex Whittenbury et al. 1970) Bowman et al. 1993.</title>
        <authorList>
            <person name="Kaise H."/>
            <person name="Sawadogo J.B."/>
            <person name="Alam M.S."/>
            <person name="Ueno C."/>
            <person name="Dianou D."/>
            <person name="Shinjo R."/>
            <person name="Asakawa S."/>
        </authorList>
    </citation>
    <scope>NUCLEOTIDE SEQUENCE</scope>
    <source>
        <strain evidence="2">LMG27198</strain>
    </source>
</reference>
<proteinExistence type="predicted"/>
<dbReference type="EMBL" id="BSEC01000001">
    <property type="protein sequence ID" value="GLI91603.1"/>
    <property type="molecule type" value="Genomic_DNA"/>
</dbReference>
<dbReference type="AlphaFoldDB" id="A0A9W6GR97"/>
<organism evidence="2 3">
    <name type="scientific">Methylocystis echinoides</name>
    <dbReference type="NCBI Taxonomy" id="29468"/>
    <lineage>
        <taxon>Bacteria</taxon>
        <taxon>Pseudomonadati</taxon>
        <taxon>Pseudomonadota</taxon>
        <taxon>Alphaproteobacteria</taxon>
        <taxon>Hyphomicrobiales</taxon>
        <taxon>Methylocystaceae</taxon>
        <taxon>Methylocystis</taxon>
    </lineage>
</organism>
<feature type="region of interest" description="Disordered" evidence="1">
    <location>
        <begin position="16"/>
        <end position="36"/>
    </location>
</feature>
<keyword evidence="3" id="KW-1185">Reference proteome</keyword>
<evidence type="ECO:0000256" key="1">
    <source>
        <dbReference type="SAM" id="MobiDB-lite"/>
    </source>
</evidence>
<evidence type="ECO:0000313" key="2">
    <source>
        <dbReference type="EMBL" id="GLI91603.1"/>
    </source>
</evidence>
<gene>
    <name evidence="2" type="ORF">LMG27198_05950</name>
</gene>
<sequence>MFLLFLSGLTIGTNGGPRVGESGPIPHSFSKDATARPRSEIAAPVEPVAGGFEAADDEPWLLLRDHGLCSRKSRLVEISYSVDATEPPVRPLLRLCFGAAQTRDVLLPAPSDGRGCWFGKLPAGWSEIWISPSCRREITSFRIEAVRALSLRDMALRLLRSPRRTFYALAAQLVGLEDEAALNWRWALGREAGGDYSAWRARREPGPMSAPRIPSVSFDLFLDVGQATATDIESSCESIRAQSHDSWRVTLTGSPRDETVAQHVRALLREPRFRSDGVEATANAIVGKFCAGDVLAPTALAAFAACFNERRAPDLVYSDELRVDRAGRLERIWRPGWSPAFQRAVGYVGRAFFVRGALLDAEPHLSIGTEVGPLIGAEKGPPRDADFPHLARRREGVARVELRQVRRRLVG</sequence>
<dbReference type="Proteomes" id="UP001144323">
    <property type="component" value="Unassembled WGS sequence"/>
</dbReference>
<evidence type="ECO:0000313" key="3">
    <source>
        <dbReference type="Proteomes" id="UP001144323"/>
    </source>
</evidence>